<dbReference type="OrthoDB" id="4020846at2759"/>
<organism evidence="3 4">
    <name type="scientific">Lodderomyces elongisporus (strain ATCC 11503 / CBS 2605 / JCM 1781 / NBRC 1676 / NRRL YB-4239)</name>
    <name type="common">Yeast</name>
    <name type="synonym">Saccharomyces elongisporus</name>
    <dbReference type="NCBI Taxonomy" id="379508"/>
    <lineage>
        <taxon>Eukaryota</taxon>
        <taxon>Fungi</taxon>
        <taxon>Dikarya</taxon>
        <taxon>Ascomycota</taxon>
        <taxon>Saccharomycotina</taxon>
        <taxon>Pichiomycetes</taxon>
        <taxon>Debaryomycetaceae</taxon>
        <taxon>Candida/Lodderomyces clade</taxon>
        <taxon>Lodderomyces</taxon>
    </lineage>
</organism>
<keyword evidence="1" id="KW-0694">RNA-binding</keyword>
<dbReference type="GO" id="GO:0003723">
    <property type="term" value="F:RNA binding"/>
    <property type="evidence" value="ECO:0007669"/>
    <property type="project" value="UniProtKB-UniRule"/>
</dbReference>
<sequence>MDLISSFFILKDDIRFEFSNELVWQQKQNSYTDITLVCGTNCLIEVLGKLWSQRIMTYSVSPSSHLHICRSYRESCWHLTISKETSRELVHVIFSNILEREDTIKIKGNMNDCFYLDGLYNDGIIEISNINLDKIHQYYVLKEYGVKHKHIVQGKEETSLPIATARHLITLKRQDIFSTRHHESHKSHETHNQEIIVRLHFNQKQVSKLLGREGARLNSIRVQLKCWIRVLPPTHEFGSTFCASQRNTKQEIVIRGLKRNIEVAIDEFGKALDSRY</sequence>
<evidence type="ECO:0000313" key="4">
    <source>
        <dbReference type="Proteomes" id="UP000001996"/>
    </source>
</evidence>
<dbReference type="SMART" id="SM00322">
    <property type="entry name" value="KH"/>
    <property type="match status" value="1"/>
</dbReference>
<dbReference type="AlphaFoldDB" id="A5E0F9"/>
<dbReference type="KEGG" id="lel:PVL30_002588"/>
<dbReference type="InterPro" id="IPR036612">
    <property type="entry name" value="KH_dom_type_1_sf"/>
</dbReference>
<dbReference type="eggNOG" id="ENOG502RA62">
    <property type="taxonomic scope" value="Eukaryota"/>
</dbReference>
<keyword evidence="4" id="KW-1185">Reference proteome</keyword>
<dbReference type="OMA" id="FQSKCWI"/>
<dbReference type="EMBL" id="CH981527">
    <property type="protein sequence ID" value="EDK44917.1"/>
    <property type="molecule type" value="Genomic_DNA"/>
</dbReference>
<reference evidence="3 4" key="1">
    <citation type="journal article" date="2009" name="Nature">
        <title>Evolution of pathogenicity and sexual reproduction in eight Candida genomes.</title>
        <authorList>
            <person name="Butler G."/>
            <person name="Rasmussen M.D."/>
            <person name="Lin M.F."/>
            <person name="Santos M.A."/>
            <person name="Sakthikumar S."/>
            <person name="Munro C.A."/>
            <person name="Rheinbay E."/>
            <person name="Grabherr M."/>
            <person name="Forche A."/>
            <person name="Reedy J.L."/>
            <person name="Agrafioti I."/>
            <person name="Arnaud M.B."/>
            <person name="Bates S."/>
            <person name="Brown A.J."/>
            <person name="Brunke S."/>
            <person name="Costanzo M.C."/>
            <person name="Fitzpatrick D.A."/>
            <person name="de Groot P.W."/>
            <person name="Harris D."/>
            <person name="Hoyer L.L."/>
            <person name="Hube B."/>
            <person name="Klis F.M."/>
            <person name="Kodira C."/>
            <person name="Lennard N."/>
            <person name="Logue M.E."/>
            <person name="Martin R."/>
            <person name="Neiman A.M."/>
            <person name="Nikolaou E."/>
            <person name="Quail M.A."/>
            <person name="Quinn J."/>
            <person name="Santos M.C."/>
            <person name="Schmitzberger F.F."/>
            <person name="Sherlock G."/>
            <person name="Shah P."/>
            <person name="Silverstein K.A."/>
            <person name="Skrzypek M.S."/>
            <person name="Soll D."/>
            <person name="Staggs R."/>
            <person name="Stansfield I."/>
            <person name="Stumpf M.P."/>
            <person name="Sudbery P.E."/>
            <person name="Srikantha T."/>
            <person name="Zeng Q."/>
            <person name="Berman J."/>
            <person name="Berriman M."/>
            <person name="Heitman J."/>
            <person name="Gow N.A."/>
            <person name="Lorenz M.C."/>
            <person name="Birren B.W."/>
            <person name="Kellis M."/>
            <person name="Cuomo C.A."/>
        </authorList>
    </citation>
    <scope>NUCLEOTIDE SEQUENCE [LARGE SCALE GENOMIC DNA]</scope>
    <source>
        <strain evidence="4">ATCC 11503 / BCRC 21390 / CBS 2605 / JCM 1781 / NBRC 1676 / NRRL YB-4239</strain>
    </source>
</reference>
<accession>A5E0F9</accession>
<dbReference type="Proteomes" id="UP000001996">
    <property type="component" value="Unassembled WGS sequence"/>
</dbReference>
<protein>
    <recommendedName>
        <fullName evidence="2">K Homology domain-containing protein</fullName>
    </recommendedName>
</protein>
<dbReference type="SUPFAM" id="SSF54791">
    <property type="entry name" value="Eukaryotic type KH-domain (KH-domain type I)"/>
    <property type="match status" value="1"/>
</dbReference>
<dbReference type="InterPro" id="IPR004088">
    <property type="entry name" value="KH_dom_type_1"/>
</dbReference>
<gene>
    <name evidence="3" type="ORF">LELG_03096</name>
</gene>
<feature type="domain" description="K Homology" evidence="2">
    <location>
        <begin position="193"/>
        <end position="273"/>
    </location>
</feature>
<dbReference type="InterPro" id="IPR004087">
    <property type="entry name" value="KH_dom"/>
</dbReference>
<dbReference type="Pfam" id="PF00013">
    <property type="entry name" value="KH_1"/>
    <property type="match status" value="1"/>
</dbReference>
<dbReference type="VEuPathDB" id="FungiDB:LELG_03096"/>
<name>A5E0F9_LODEL</name>
<evidence type="ECO:0000313" key="3">
    <source>
        <dbReference type="EMBL" id="EDK44917.1"/>
    </source>
</evidence>
<dbReference type="PROSITE" id="PS50084">
    <property type="entry name" value="KH_TYPE_1"/>
    <property type="match status" value="1"/>
</dbReference>
<evidence type="ECO:0000259" key="2">
    <source>
        <dbReference type="SMART" id="SM00322"/>
    </source>
</evidence>
<proteinExistence type="predicted"/>
<dbReference type="InParanoid" id="A5E0F9"/>
<dbReference type="GeneID" id="5232343"/>
<dbReference type="Gene3D" id="3.30.1370.10">
    <property type="entry name" value="K Homology domain, type 1"/>
    <property type="match status" value="1"/>
</dbReference>
<evidence type="ECO:0000256" key="1">
    <source>
        <dbReference type="PROSITE-ProRule" id="PRU00117"/>
    </source>
</evidence>
<dbReference type="HOGENOM" id="CLU_1102650_0_0_1"/>